<dbReference type="CDD" id="cd17321">
    <property type="entry name" value="MFS_MMR_MDR_like"/>
    <property type="match status" value="1"/>
</dbReference>
<dbReference type="AlphaFoldDB" id="A0A543CCT6"/>
<sequence>MDPQTIHKRRWTILYVLVICLLVIVLDNTVLNVALKTIADPRQGLGASQGQLEWAINAYTLVFAGLLFTFGVLGDRIGHRRMLVIGMVMFGLSSLVSSYAQTPGQLILARAAMGLGGAAVMPQTLSIIANVFEPEERGRAIGIWAGAVGIGIAIGPITGGLLLDHFWWGSVFLINVPIVVVGVIAVSLLVPESRGRHMKIDFGGVLLSIAGLVLLTYGIIEGGEKATVTAPQVYGAVIAGIVLLGAFVWYESRIEHPSLNVRLFRDGRLSASVGAIGLVFFALGGVVLFISLYLQSVRGFSPLRAGLLSLPLAVGQLLVAPRSATFVARFGARRVAATGLFMVALALLSYHLTATVDSPIWLLEVTFFVQGAGMGMVMPPATTAVMAVLPREQAGSGSAINNIARQVAIALGVAVLGSLVSSIYRSDMKPHLAALPAKLRDAAGESIGATGGVAERLGPAGRTILAPAHQSFVHAMHVTSAISSAVALLGVFVVLKWMPGKGSDEVLEPSASQPEHIEV</sequence>
<keyword evidence="4 7" id="KW-0812">Transmembrane</keyword>
<feature type="transmembrane region" description="Helical" evidence="7">
    <location>
        <begin position="475"/>
        <end position="495"/>
    </location>
</feature>
<dbReference type="NCBIfam" id="TIGR00711">
    <property type="entry name" value="efflux_EmrB"/>
    <property type="match status" value="1"/>
</dbReference>
<feature type="transmembrane region" description="Helical" evidence="7">
    <location>
        <begin position="402"/>
        <end position="424"/>
    </location>
</feature>
<evidence type="ECO:0000256" key="1">
    <source>
        <dbReference type="ARBA" id="ARBA00004651"/>
    </source>
</evidence>
<accession>A0A543CCT6</accession>
<feature type="transmembrane region" description="Helical" evidence="7">
    <location>
        <begin position="141"/>
        <end position="161"/>
    </location>
</feature>
<dbReference type="PANTHER" id="PTHR42718:SF42">
    <property type="entry name" value="EXPORT PROTEIN"/>
    <property type="match status" value="1"/>
</dbReference>
<evidence type="ECO:0000256" key="4">
    <source>
        <dbReference type="ARBA" id="ARBA00022692"/>
    </source>
</evidence>
<gene>
    <name evidence="9" type="ORF">FB559_0299</name>
</gene>
<dbReference type="OrthoDB" id="9781469at2"/>
<evidence type="ECO:0000256" key="6">
    <source>
        <dbReference type="ARBA" id="ARBA00023136"/>
    </source>
</evidence>
<evidence type="ECO:0000256" key="5">
    <source>
        <dbReference type="ARBA" id="ARBA00022989"/>
    </source>
</evidence>
<dbReference type="InterPro" id="IPR036259">
    <property type="entry name" value="MFS_trans_sf"/>
</dbReference>
<keyword evidence="10" id="KW-1185">Reference proteome</keyword>
<evidence type="ECO:0000313" key="10">
    <source>
        <dbReference type="Proteomes" id="UP000316096"/>
    </source>
</evidence>
<keyword evidence="6 7" id="KW-0472">Membrane</keyword>
<feature type="transmembrane region" description="Helical" evidence="7">
    <location>
        <begin position="300"/>
        <end position="320"/>
    </location>
</feature>
<comment type="subcellular location">
    <subcellularLocation>
        <location evidence="1">Cell membrane</location>
        <topology evidence="1">Multi-pass membrane protein</topology>
    </subcellularLocation>
</comment>
<feature type="transmembrane region" description="Helical" evidence="7">
    <location>
        <begin position="54"/>
        <end position="73"/>
    </location>
</feature>
<feature type="transmembrane region" description="Helical" evidence="7">
    <location>
        <begin position="202"/>
        <end position="220"/>
    </location>
</feature>
<feature type="domain" description="Major facilitator superfamily (MFS) profile" evidence="8">
    <location>
        <begin position="13"/>
        <end position="502"/>
    </location>
</feature>
<dbReference type="SUPFAM" id="SSF103473">
    <property type="entry name" value="MFS general substrate transporter"/>
    <property type="match status" value="1"/>
</dbReference>
<feature type="transmembrane region" description="Helical" evidence="7">
    <location>
        <begin position="365"/>
        <end position="390"/>
    </location>
</feature>
<comment type="caution">
    <text evidence="9">The sequence shown here is derived from an EMBL/GenBank/DDBJ whole genome shotgun (WGS) entry which is preliminary data.</text>
</comment>
<name>A0A543CCT6_9ACTN</name>
<dbReference type="RefSeq" id="WP_141952429.1">
    <property type="nucleotide sequence ID" value="NZ_VFOZ01000001.1"/>
</dbReference>
<keyword evidence="2" id="KW-0813">Transport</keyword>
<dbReference type="PRINTS" id="PR01036">
    <property type="entry name" value="TCRTETB"/>
</dbReference>
<evidence type="ECO:0000256" key="7">
    <source>
        <dbReference type="SAM" id="Phobius"/>
    </source>
</evidence>
<keyword evidence="5 7" id="KW-1133">Transmembrane helix</keyword>
<evidence type="ECO:0000256" key="2">
    <source>
        <dbReference type="ARBA" id="ARBA00022448"/>
    </source>
</evidence>
<dbReference type="Gene3D" id="1.20.1250.20">
    <property type="entry name" value="MFS general substrate transporter like domains"/>
    <property type="match status" value="1"/>
</dbReference>
<evidence type="ECO:0000256" key="3">
    <source>
        <dbReference type="ARBA" id="ARBA00022475"/>
    </source>
</evidence>
<dbReference type="GO" id="GO:0022857">
    <property type="term" value="F:transmembrane transporter activity"/>
    <property type="evidence" value="ECO:0007669"/>
    <property type="project" value="InterPro"/>
</dbReference>
<feature type="transmembrane region" description="Helical" evidence="7">
    <location>
        <begin position="82"/>
        <end position="101"/>
    </location>
</feature>
<dbReference type="GO" id="GO:0005886">
    <property type="term" value="C:plasma membrane"/>
    <property type="evidence" value="ECO:0007669"/>
    <property type="project" value="UniProtKB-SubCell"/>
</dbReference>
<dbReference type="Proteomes" id="UP000316096">
    <property type="component" value="Unassembled WGS sequence"/>
</dbReference>
<evidence type="ECO:0000259" key="8">
    <source>
        <dbReference type="PROSITE" id="PS50850"/>
    </source>
</evidence>
<dbReference type="PROSITE" id="PS50850">
    <property type="entry name" value="MFS"/>
    <property type="match status" value="1"/>
</dbReference>
<dbReference type="InterPro" id="IPR020846">
    <property type="entry name" value="MFS_dom"/>
</dbReference>
<dbReference type="InterPro" id="IPR011701">
    <property type="entry name" value="MFS"/>
</dbReference>
<feature type="transmembrane region" description="Helical" evidence="7">
    <location>
        <begin position="107"/>
        <end position="129"/>
    </location>
</feature>
<reference evidence="9 10" key="1">
    <citation type="submission" date="2019-06" db="EMBL/GenBank/DDBJ databases">
        <title>Sequencing the genomes of 1000 actinobacteria strains.</title>
        <authorList>
            <person name="Klenk H.-P."/>
        </authorList>
    </citation>
    <scope>NUCLEOTIDE SEQUENCE [LARGE SCALE GENOMIC DNA]</scope>
    <source>
        <strain evidence="9 10">DSM 102200</strain>
    </source>
</reference>
<proteinExistence type="predicted"/>
<dbReference type="EMBL" id="VFOZ01000001">
    <property type="protein sequence ID" value="TQL94817.1"/>
    <property type="molecule type" value="Genomic_DNA"/>
</dbReference>
<feature type="transmembrane region" description="Helical" evidence="7">
    <location>
        <begin position="332"/>
        <end position="353"/>
    </location>
</feature>
<dbReference type="Gene3D" id="1.20.1720.10">
    <property type="entry name" value="Multidrug resistance protein D"/>
    <property type="match status" value="1"/>
</dbReference>
<feature type="transmembrane region" description="Helical" evidence="7">
    <location>
        <begin position="167"/>
        <end position="190"/>
    </location>
</feature>
<evidence type="ECO:0000313" key="9">
    <source>
        <dbReference type="EMBL" id="TQL94817.1"/>
    </source>
</evidence>
<keyword evidence="3" id="KW-1003">Cell membrane</keyword>
<dbReference type="PANTHER" id="PTHR42718">
    <property type="entry name" value="MAJOR FACILITATOR SUPERFAMILY MULTIDRUG TRANSPORTER MFSC"/>
    <property type="match status" value="1"/>
</dbReference>
<dbReference type="Pfam" id="PF07690">
    <property type="entry name" value="MFS_1"/>
    <property type="match status" value="1"/>
</dbReference>
<dbReference type="InterPro" id="IPR004638">
    <property type="entry name" value="EmrB-like"/>
</dbReference>
<feature type="transmembrane region" description="Helical" evidence="7">
    <location>
        <begin position="232"/>
        <end position="250"/>
    </location>
</feature>
<feature type="transmembrane region" description="Helical" evidence="7">
    <location>
        <begin position="12"/>
        <end position="34"/>
    </location>
</feature>
<organism evidence="9 10">
    <name type="scientific">Actinoallomurus bryophytorum</name>
    <dbReference type="NCBI Taxonomy" id="1490222"/>
    <lineage>
        <taxon>Bacteria</taxon>
        <taxon>Bacillati</taxon>
        <taxon>Actinomycetota</taxon>
        <taxon>Actinomycetes</taxon>
        <taxon>Streptosporangiales</taxon>
        <taxon>Thermomonosporaceae</taxon>
        <taxon>Actinoallomurus</taxon>
    </lineage>
</organism>
<protein>
    <submittedName>
        <fullName evidence="9">EmrB/QacA subfamily drug resistance transporter</fullName>
    </submittedName>
</protein>
<feature type="transmembrane region" description="Helical" evidence="7">
    <location>
        <begin position="271"/>
        <end position="294"/>
    </location>
</feature>